<feature type="transmembrane region" description="Helical" evidence="6">
    <location>
        <begin position="20"/>
        <end position="43"/>
    </location>
</feature>
<feature type="transmembrane region" description="Helical" evidence="6">
    <location>
        <begin position="345"/>
        <end position="363"/>
    </location>
</feature>
<evidence type="ECO:0000256" key="5">
    <source>
        <dbReference type="ARBA" id="ARBA00023136"/>
    </source>
</evidence>
<dbReference type="Gene3D" id="1.20.1740.10">
    <property type="entry name" value="Amino acid/polyamine transporter I"/>
    <property type="match status" value="1"/>
</dbReference>
<keyword evidence="2" id="KW-1003">Cell membrane</keyword>
<evidence type="ECO:0000256" key="3">
    <source>
        <dbReference type="ARBA" id="ARBA00022692"/>
    </source>
</evidence>
<dbReference type="PANTHER" id="PTHR42770">
    <property type="entry name" value="AMINO ACID TRANSPORTER-RELATED"/>
    <property type="match status" value="1"/>
</dbReference>
<dbReference type="KEGG" id="tvl:FAZ95_35465"/>
<keyword evidence="4 6" id="KW-1133">Transmembrane helix</keyword>
<dbReference type="PANTHER" id="PTHR42770:SF16">
    <property type="entry name" value="AMINO ACID PERMEASE"/>
    <property type="match status" value="1"/>
</dbReference>
<evidence type="ECO:0000313" key="7">
    <source>
        <dbReference type="EMBL" id="QCP54268.1"/>
    </source>
</evidence>
<name>A0A4P8IXX3_9BURK</name>
<feature type="transmembrane region" description="Helical" evidence="6">
    <location>
        <begin position="375"/>
        <end position="399"/>
    </location>
</feature>
<dbReference type="RefSeq" id="WP_137337036.1">
    <property type="nucleotide sequence ID" value="NZ_CP040078.1"/>
</dbReference>
<evidence type="ECO:0000256" key="2">
    <source>
        <dbReference type="ARBA" id="ARBA00022475"/>
    </source>
</evidence>
<dbReference type="OrthoDB" id="9804700at2"/>
<feature type="transmembrane region" description="Helical" evidence="6">
    <location>
        <begin position="55"/>
        <end position="78"/>
    </location>
</feature>
<evidence type="ECO:0000256" key="4">
    <source>
        <dbReference type="ARBA" id="ARBA00022989"/>
    </source>
</evidence>
<feature type="transmembrane region" description="Helical" evidence="6">
    <location>
        <begin position="165"/>
        <end position="186"/>
    </location>
</feature>
<dbReference type="Pfam" id="PF13520">
    <property type="entry name" value="AA_permease_2"/>
    <property type="match status" value="1"/>
</dbReference>
<sequence length="483" mass="50386">MTVATEAQESTELRREALGLGFIIFFVISAAGPLVAIAGGVPIGIMLGNGAGTPALIVATVVILLAFSAGYTSMARYVTNAGGFYAFAARGLGGNVGGAAALLALLGYNTMQIGLYGMFGTVASGFLAQHLGIGVPWWICAFAAMASIAVFGYRQIDLSAKVLSILVIGEYLVVLVLDVAILKVGGQAGPTLVPFTQHAIFSGTPAIGLLFCFAMFIGFEATTIYSEEAKNPHRTIPLATYLSVLLIGGFYAFSVWCMVVGAGAESIVKIISALQDPTTFLYSLSDRYANKSLTLAMSVLFITSVYAGLLAFHNSAARYFFASGREGLLSKALGRTHPIHQSPHNGSLLQSALAAIVVLGFVVAKSDPVLTLFSWLTNVATLCVIALMALTSFAVIRYFKRANVGASESALRVFILPLLSGVALTAVLLLAVANFSVLTGASQSVSYALTASLPIAAIAGLLLAGRLRTRNPVLFSQLGDSKV</sequence>
<evidence type="ECO:0000256" key="1">
    <source>
        <dbReference type="ARBA" id="ARBA00004651"/>
    </source>
</evidence>
<evidence type="ECO:0000313" key="8">
    <source>
        <dbReference type="Proteomes" id="UP000298656"/>
    </source>
</evidence>
<feature type="transmembrane region" description="Helical" evidence="6">
    <location>
        <begin position="445"/>
        <end position="464"/>
    </location>
</feature>
<gene>
    <name evidence="7" type="ORF">FAZ95_35465</name>
</gene>
<accession>A0A4P8IXX3</accession>
<feature type="transmembrane region" description="Helical" evidence="6">
    <location>
        <begin position="238"/>
        <end position="264"/>
    </location>
</feature>
<organism evidence="7 8">
    <name type="scientific">Trinickia violacea</name>
    <dbReference type="NCBI Taxonomy" id="2571746"/>
    <lineage>
        <taxon>Bacteria</taxon>
        <taxon>Pseudomonadati</taxon>
        <taxon>Pseudomonadota</taxon>
        <taxon>Betaproteobacteria</taxon>
        <taxon>Burkholderiales</taxon>
        <taxon>Burkholderiaceae</taxon>
        <taxon>Trinickia</taxon>
    </lineage>
</organism>
<feature type="transmembrane region" description="Helical" evidence="6">
    <location>
        <begin position="135"/>
        <end position="153"/>
    </location>
</feature>
<dbReference type="Proteomes" id="UP000298656">
    <property type="component" value="Chromosome 2"/>
</dbReference>
<dbReference type="InterPro" id="IPR050367">
    <property type="entry name" value="APC_superfamily"/>
</dbReference>
<feature type="transmembrane region" description="Helical" evidence="6">
    <location>
        <begin position="206"/>
        <end position="226"/>
    </location>
</feature>
<evidence type="ECO:0000256" key="6">
    <source>
        <dbReference type="SAM" id="Phobius"/>
    </source>
</evidence>
<comment type="subcellular location">
    <subcellularLocation>
        <location evidence="1">Cell membrane</location>
        <topology evidence="1">Multi-pass membrane protein</topology>
    </subcellularLocation>
</comment>
<feature type="transmembrane region" description="Helical" evidence="6">
    <location>
        <begin position="293"/>
        <end position="312"/>
    </location>
</feature>
<dbReference type="GO" id="GO:0022857">
    <property type="term" value="F:transmembrane transporter activity"/>
    <property type="evidence" value="ECO:0007669"/>
    <property type="project" value="InterPro"/>
</dbReference>
<keyword evidence="3 6" id="KW-0812">Transmembrane</keyword>
<dbReference type="InterPro" id="IPR002293">
    <property type="entry name" value="AA/rel_permease1"/>
</dbReference>
<reference evidence="7 8" key="1">
    <citation type="submission" date="2019-05" db="EMBL/GenBank/DDBJ databases">
        <title>Burkholderia sp. DHOD12, isolated from subtropical forest soil.</title>
        <authorList>
            <person name="Gao Z.-H."/>
            <person name="Qiu L.-H."/>
        </authorList>
    </citation>
    <scope>NUCLEOTIDE SEQUENCE [LARGE SCALE GENOMIC DNA]</scope>
    <source>
        <strain evidence="7 8">DHOD12</strain>
    </source>
</reference>
<proteinExistence type="predicted"/>
<keyword evidence="8" id="KW-1185">Reference proteome</keyword>
<dbReference type="GO" id="GO:0005886">
    <property type="term" value="C:plasma membrane"/>
    <property type="evidence" value="ECO:0007669"/>
    <property type="project" value="UniProtKB-SubCell"/>
</dbReference>
<feature type="transmembrane region" description="Helical" evidence="6">
    <location>
        <begin position="84"/>
        <end position="106"/>
    </location>
</feature>
<dbReference type="AlphaFoldDB" id="A0A4P8IXX3"/>
<dbReference type="EMBL" id="CP040078">
    <property type="protein sequence ID" value="QCP54268.1"/>
    <property type="molecule type" value="Genomic_DNA"/>
</dbReference>
<protein>
    <submittedName>
        <fullName evidence="7">APC family permease</fullName>
    </submittedName>
</protein>
<feature type="transmembrane region" description="Helical" evidence="6">
    <location>
        <begin position="411"/>
        <end position="433"/>
    </location>
</feature>
<dbReference type="PIRSF" id="PIRSF006060">
    <property type="entry name" value="AA_transporter"/>
    <property type="match status" value="1"/>
</dbReference>
<keyword evidence="5 6" id="KW-0472">Membrane</keyword>